<dbReference type="PANTHER" id="PTHR11070">
    <property type="entry name" value="UVRD / RECB / PCRA DNA HELICASE FAMILY MEMBER"/>
    <property type="match status" value="1"/>
</dbReference>
<dbReference type="Gene3D" id="1.10.10.160">
    <property type="match status" value="1"/>
</dbReference>
<dbReference type="STRING" id="31958.SD37_30475"/>
<evidence type="ECO:0000256" key="10">
    <source>
        <dbReference type="ARBA" id="ARBA00048988"/>
    </source>
</evidence>
<evidence type="ECO:0000256" key="1">
    <source>
        <dbReference type="ARBA" id="ARBA00009922"/>
    </source>
</evidence>
<dbReference type="EMBL" id="CP016174">
    <property type="protein sequence ID" value="ANN19519.1"/>
    <property type="molecule type" value="Genomic_DNA"/>
</dbReference>
<feature type="domain" description="UvrD-like helicase ATP-binding" evidence="12">
    <location>
        <begin position="9"/>
        <end position="285"/>
    </location>
</feature>
<dbReference type="PROSITE" id="PS51198">
    <property type="entry name" value="UVRD_HELICASE_ATP_BIND"/>
    <property type="match status" value="1"/>
</dbReference>
<evidence type="ECO:0000256" key="9">
    <source>
        <dbReference type="ARBA" id="ARBA00034808"/>
    </source>
</evidence>
<dbReference type="InterPro" id="IPR013986">
    <property type="entry name" value="DExx_box_DNA_helicase_dom_sf"/>
</dbReference>
<evidence type="ECO:0000256" key="4">
    <source>
        <dbReference type="ARBA" id="ARBA00022806"/>
    </source>
</evidence>
<dbReference type="GO" id="GO:0000725">
    <property type="term" value="P:recombinational repair"/>
    <property type="evidence" value="ECO:0007669"/>
    <property type="project" value="TreeGrafter"/>
</dbReference>
<accession>A0A193C4Z3</accession>
<dbReference type="InterPro" id="IPR014016">
    <property type="entry name" value="UvrD-like_ATP-bd"/>
</dbReference>
<comment type="similarity">
    <text evidence="1">Belongs to the helicase family. UvrD subfamily.</text>
</comment>
<evidence type="ECO:0000256" key="6">
    <source>
        <dbReference type="ARBA" id="ARBA00023125"/>
    </source>
</evidence>
<keyword evidence="14" id="KW-1185">Reference proteome</keyword>
<dbReference type="InterPro" id="IPR000212">
    <property type="entry name" value="DNA_helicase_UvrD/REP"/>
</dbReference>
<dbReference type="CDD" id="cd17932">
    <property type="entry name" value="DEXQc_UvrD"/>
    <property type="match status" value="1"/>
</dbReference>
<name>A0A193C4Z3_AMYOR</name>
<dbReference type="RefSeq" id="WP_044855547.1">
    <property type="nucleotide sequence ID" value="NZ_CP016174.1"/>
</dbReference>
<proteinExistence type="inferred from homology"/>
<organism evidence="13 14">
    <name type="scientific">Amycolatopsis orientalis</name>
    <name type="common">Nocardia orientalis</name>
    <dbReference type="NCBI Taxonomy" id="31958"/>
    <lineage>
        <taxon>Bacteria</taxon>
        <taxon>Bacillati</taxon>
        <taxon>Actinomycetota</taxon>
        <taxon>Actinomycetes</taxon>
        <taxon>Pseudonocardiales</taxon>
        <taxon>Pseudonocardiaceae</taxon>
        <taxon>Amycolatopsis</taxon>
    </lineage>
</organism>
<dbReference type="Gene3D" id="3.40.50.300">
    <property type="entry name" value="P-loop containing nucleotide triphosphate hydrolases"/>
    <property type="match status" value="2"/>
</dbReference>
<dbReference type="KEGG" id="aori:SD37_30475"/>
<keyword evidence="6" id="KW-0238">DNA-binding</keyword>
<keyword evidence="7" id="KW-0413">Isomerase</keyword>
<evidence type="ECO:0000256" key="2">
    <source>
        <dbReference type="ARBA" id="ARBA00022741"/>
    </source>
</evidence>
<dbReference type="Pfam" id="PF00580">
    <property type="entry name" value="UvrD-helicase"/>
    <property type="match status" value="1"/>
</dbReference>
<dbReference type="InterPro" id="IPR014017">
    <property type="entry name" value="DNA_helicase_UvrD-like_C"/>
</dbReference>
<dbReference type="AlphaFoldDB" id="A0A193C4Z3"/>
<sequence length="626" mass="68599">MSRALATELASLNDAQRKVVAHSGSLVVRAGPGSGKTRTLVAKVGDLLGARISPRQGLAAITYTRQAAREIRVRLDRLGIRPGRRLACGTVHGWCLAAVLRPYGPLVGISAPTQGAVIDDGDDKWLALLQRSFTEVGLRNQVEYEKAKITKLRREIAAGYVEVGEANPMVEAAVRFDEHLLAEGLWDFDAMVARTLAIVRDEPTVARLVADRYPWLVVDEYQDLGPVLHELVLTLHDEAGAGVAAFGDPDQSLMGFTGADPLYLNELTELPGFRDLPLTVNYRCGRAIVAASEAALRDERGYEADPRRDDTGTIEPIAVTGGLESHAAAVIRKLEELVAAGVPEHHIVVLYPRKGPLLDDLTAALAQSRFEYVHERDERLPQGPLADFLRACAARAVAGYQPLGVEDTTAVSPLGELCEEYKRLRESSGLEPLRGRSVERLLATSLNDTDSADRPLGEWLVGLSSAINLPAVAAGSPAAKDRYVLKAFYEVAERHSLTVRDIATGTLRAGKITLTTYHSAKGREWPVVIMPGLVDGIMPRRPWDKWSRTFAEPSPPDLAQDRRSFYVGLTRAKDAVVMITGTYWVSRRDRPPNFYGVSRFAEDVLTHIDRVEKQEDGDRGGYRSLE</sequence>
<dbReference type="GO" id="GO:0043138">
    <property type="term" value="F:3'-5' DNA helicase activity"/>
    <property type="evidence" value="ECO:0007669"/>
    <property type="project" value="UniProtKB-EC"/>
</dbReference>
<dbReference type="SUPFAM" id="SSF52540">
    <property type="entry name" value="P-loop containing nucleoside triphosphate hydrolases"/>
    <property type="match status" value="1"/>
</dbReference>
<dbReference type="Proteomes" id="UP000093695">
    <property type="component" value="Chromosome"/>
</dbReference>
<evidence type="ECO:0000256" key="11">
    <source>
        <dbReference type="PROSITE-ProRule" id="PRU00560"/>
    </source>
</evidence>
<evidence type="ECO:0000256" key="5">
    <source>
        <dbReference type="ARBA" id="ARBA00022840"/>
    </source>
</evidence>
<dbReference type="GO" id="GO:0005524">
    <property type="term" value="F:ATP binding"/>
    <property type="evidence" value="ECO:0007669"/>
    <property type="project" value="UniProtKB-UniRule"/>
</dbReference>
<dbReference type="GO" id="GO:0003677">
    <property type="term" value="F:DNA binding"/>
    <property type="evidence" value="ECO:0007669"/>
    <property type="project" value="UniProtKB-KW"/>
</dbReference>
<dbReference type="InterPro" id="IPR027417">
    <property type="entry name" value="P-loop_NTPase"/>
</dbReference>
<evidence type="ECO:0000256" key="8">
    <source>
        <dbReference type="ARBA" id="ARBA00034617"/>
    </source>
</evidence>
<evidence type="ECO:0000256" key="7">
    <source>
        <dbReference type="ARBA" id="ARBA00023235"/>
    </source>
</evidence>
<evidence type="ECO:0000313" key="13">
    <source>
        <dbReference type="EMBL" id="ANN19519.1"/>
    </source>
</evidence>
<reference evidence="13 14" key="1">
    <citation type="journal article" date="2015" name="Genome Announc.">
        <title>Draft Genome Sequence of Norvancomycin-Producing Strain Amycolatopsis orientalis CPCC200066.</title>
        <authorList>
            <person name="Lei X."/>
            <person name="Yuan F."/>
            <person name="Shi Y."/>
            <person name="Li X."/>
            <person name="Wang L."/>
            <person name="Hong B."/>
        </authorList>
    </citation>
    <scope>NUCLEOTIDE SEQUENCE [LARGE SCALE GENOMIC DNA]</scope>
    <source>
        <strain evidence="13 14">B-37</strain>
    </source>
</reference>
<keyword evidence="3 11" id="KW-0378">Hydrolase</keyword>
<gene>
    <name evidence="13" type="ORF">SD37_30475</name>
</gene>
<dbReference type="PANTHER" id="PTHR11070:SF2">
    <property type="entry name" value="ATP-DEPENDENT DNA HELICASE SRS2"/>
    <property type="match status" value="1"/>
</dbReference>
<keyword evidence="2 11" id="KW-0547">Nucleotide-binding</keyword>
<keyword evidence="5 11" id="KW-0067">ATP-binding</keyword>
<dbReference type="EC" id="5.6.2.4" evidence="9"/>
<comment type="catalytic activity">
    <reaction evidence="10">
        <text>ATP + H2O = ADP + phosphate + H(+)</text>
        <dbReference type="Rhea" id="RHEA:13065"/>
        <dbReference type="ChEBI" id="CHEBI:15377"/>
        <dbReference type="ChEBI" id="CHEBI:15378"/>
        <dbReference type="ChEBI" id="CHEBI:30616"/>
        <dbReference type="ChEBI" id="CHEBI:43474"/>
        <dbReference type="ChEBI" id="CHEBI:456216"/>
        <dbReference type="EC" id="5.6.2.4"/>
    </reaction>
</comment>
<protein>
    <recommendedName>
        <fullName evidence="9">DNA 3'-5' helicase</fullName>
        <ecNumber evidence="9">5.6.2.4</ecNumber>
    </recommendedName>
</protein>
<dbReference type="Pfam" id="PF13361">
    <property type="entry name" value="UvrD_C"/>
    <property type="match status" value="1"/>
</dbReference>
<evidence type="ECO:0000313" key="14">
    <source>
        <dbReference type="Proteomes" id="UP000093695"/>
    </source>
</evidence>
<evidence type="ECO:0000259" key="12">
    <source>
        <dbReference type="PROSITE" id="PS51198"/>
    </source>
</evidence>
<dbReference type="GO" id="GO:0016887">
    <property type="term" value="F:ATP hydrolysis activity"/>
    <property type="evidence" value="ECO:0007669"/>
    <property type="project" value="RHEA"/>
</dbReference>
<comment type="catalytic activity">
    <reaction evidence="8">
        <text>Couples ATP hydrolysis with the unwinding of duplex DNA by translocating in the 3'-5' direction.</text>
        <dbReference type="EC" id="5.6.2.4"/>
    </reaction>
</comment>
<feature type="binding site" evidence="11">
    <location>
        <begin position="30"/>
        <end position="37"/>
    </location>
    <ligand>
        <name>ATP</name>
        <dbReference type="ChEBI" id="CHEBI:30616"/>
    </ligand>
</feature>
<evidence type="ECO:0000256" key="3">
    <source>
        <dbReference type="ARBA" id="ARBA00022801"/>
    </source>
</evidence>
<keyword evidence="4 11" id="KW-0347">Helicase</keyword>